<sequence length="29" mass="3370">MAAEDTKKRIAAFDALKAARKEALRKYRF</sequence>
<proteinExistence type="predicted"/>
<accession>A0A8S5NLB6</accession>
<name>A0A8S5NLB6_9CAUD</name>
<organism evidence="1">
    <name type="scientific">Myoviridae sp. ctyD07</name>
    <dbReference type="NCBI Taxonomy" id="2826716"/>
    <lineage>
        <taxon>Viruses</taxon>
        <taxon>Duplodnaviria</taxon>
        <taxon>Heunggongvirae</taxon>
        <taxon>Uroviricota</taxon>
        <taxon>Caudoviricetes</taxon>
    </lineage>
</organism>
<evidence type="ECO:0000313" key="1">
    <source>
        <dbReference type="EMBL" id="DAD94875.1"/>
    </source>
</evidence>
<dbReference type="EMBL" id="BK015184">
    <property type="protein sequence ID" value="DAD94875.1"/>
    <property type="molecule type" value="Genomic_DNA"/>
</dbReference>
<reference evidence="1" key="1">
    <citation type="journal article" date="2021" name="Proc. Natl. Acad. Sci. U.S.A.">
        <title>A Catalog of Tens of Thousands of Viruses from Human Metagenomes Reveals Hidden Associations with Chronic Diseases.</title>
        <authorList>
            <person name="Tisza M.J."/>
            <person name="Buck C.B."/>
        </authorList>
    </citation>
    <scope>NUCLEOTIDE SEQUENCE</scope>
    <source>
        <strain evidence="1">CtyD07</strain>
    </source>
</reference>
<protein>
    <submittedName>
        <fullName evidence="1">Uncharacterized protein</fullName>
    </submittedName>
</protein>